<dbReference type="GO" id="GO:0006730">
    <property type="term" value="P:one-carbon metabolic process"/>
    <property type="evidence" value="ECO:0007669"/>
    <property type="project" value="UniProtKB-KW"/>
</dbReference>
<dbReference type="Proteomes" id="UP000029409">
    <property type="component" value="Chromosome"/>
</dbReference>
<dbReference type="RefSeq" id="WP_042205633.1">
    <property type="nucleotide sequence ID" value="NZ_CP009288.1"/>
</dbReference>
<dbReference type="Pfam" id="PF01842">
    <property type="entry name" value="ACT"/>
    <property type="match status" value="1"/>
</dbReference>
<dbReference type="NCBIfam" id="TIGR00655">
    <property type="entry name" value="PurU"/>
    <property type="match status" value="1"/>
</dbReference>
<dbReference type="InterPro" id="IPR044074">
    <property type="entry name" value="PurU_ACT"/>
</dbReference>
<dbReference type="InterPro" id="IPR002376">
    <property type="entry name" value="Formyl_transf_N"/>
</dbReference>
<feature type="active site" evidence="3">
    <location>
        <position position="243"/>
    </location>
</feature>
<name>A0A089HM09_PAEDU</name>
<dbReference type="STRING" id="44251.PDUR_07255"/>
<dbReference type="PRINTS" id="PR01575">
    <property type="entry name" value="FFH4HYDRLASE"/>
</dbReference>
<organism evidence="7 8">
    <name type="scientific">Paenibacillus durus</name>
    <name type="common">Paenibacillus azotofixans</name>
    <dbReference type="NCBI Taxonomy" id="44251"/>
    <lineage>
        <taxon>Bacteria</taxon>
        <taxon>Bacillati</taxon>
        <taxon>Bacillota</taxon>
        <taxon>Bacilli</taxon>
        <taxon>Bacillales</taxon>
        <taxon>Paenibacillaceae</taxon>
        <taxon>Paenibacillus</taxon>
    </lineage>
</organism>
<protein>
    <recommendedName>
        <fullName evidence="3 4">Formyltetrahydrofolate deformylase</fullName>
        <ecNumber evidence="3 4">3.5.1.10</ecNumber>
    </recommendedName>
    <alternativeName>
        <fullName evidence="3">Formyl-FH(4) hydrolase</fullName>
    </alternativeName>
</protein>
<feature type="coiled-coil region" evidence="5">
    <location>
        <begin position="63"/>
        <end position="90"/>
    </location>
</feature>
<dbReference type="Gene3D" id="3.30.70.260">
    <property type="match status" value="1"/>
</dbReference>
<dbReference type="InterPro" id="IPR045865">
    <property type="entry name" value="ACT-like_dom_sf"/>
</dbReference>
<keyword evidence="8" id="KW-1185">Reference proteome</keyword>
<dbReference type="SUPFAM" id="SSF53328">
    <property type="entry name" value="Formyltransferase"/>
    <property type="match status" value="1"/>
</dbReference>
<evidence type="ECO:0000256" key="4">
    <source>
        <dbReference type="NCBIfam" id="TIGR00655"/>
    </source>
</evidence>
<dbReference type="EMBL" id="CP009288">
    <property type="protein sequence ID" value="AIQ11755.1"/>
    <property type="molecule type" value="Genomic_DNA"/>
</dbReference>
<dbReference type="SUPFAM" id="SSF55021">
    <property type="entry name" value="ACT-like"/>
    <property type="match status" value="1"/>
</dbReference>
<feature type="domain" description="ACT" evidence="6">
    <location>
        <begin position="21"/>
        <end position="95"/>
    </location>
</feature>
<comment type="similarity">
    <text evidence="3">Belongs to the PurU family.</text>
</comment>
<keyword evidence="5" id="KW-0175">Coiled coil</keyword>
<dbReference type="InterPro" id="IPR036477">
    <property type="entry name" value="Formyl_transf_N_sf"/>
</dbReference>
<dbReference type="OrthoDB" id="9806170at2"/>
<dbReference type="Gene3D" id="3.40.50.170">
    <property type="entry name" value="Formyl transferase, N-terminal domain"/>
    <property type="match status" value="1"/>
</dbReference>
<dbReference type="GO" id="GO:0006189">
    <property type="term" value="P:'de novo' IMP biosynthetic process"/>
    <property type="evidence" value="ECO:0007669"/>
    <property type="project" value="UniProtKB-UniRule"/>
</dbReference>
<dbReference type="PANTHER" id="PTHR42706">
    <property type="entry name" value="FORMYLTETRAHYDROFOLATE DEFORMYLASE"/>
    <property type="match status" value="1"/>
</dbReference>
<dbReference type="UniPathway" id="UPA00074">
    <property type="reaction ID" value="UER00170"/>
</dbReference>
<evidence type="ECO:0000256" key="5">
    <source>
        <dbReference type="SAM" id="Coils"/>
    </source>
</evidence>
<sequence>MELHVKREHSTSDEQHPNRARMLISCPDGPGIVAAVSRFLFDHGANIVQSDQYTMDPSGGMFFMRIEFDLPELEQRMAQLQTEFGAIAEQFQMNWQMFNVSHKKKLAIFVSKEDHCLVELLWQWQAGDLDADIALVVSNHTDMKEYVESFGIPYHHIPVTADTKAEAEQRQLEVIGEDIDVIILARYMQIISPSFIEHYRNRIINIHHSFLPAFIGGNPYAQAYRRGVKIIGATAHYVTEELDGGPIIEQDVQRVSHGEDVGELKRIGRTIERVVLARAVKWHIEDRILVHQNKTVVFN</sequence>
<dbReference type="InterPro" id="IPR041729">
    <property type="entry name" value="Formyl-FH4-Hydrolase_C"/>
</dbReference>
<gene>
    <name evidence="3" type="primary">purU</name>
    <name evidence="7" type="ORF">PDUR_07255</name>
</gene>
<dbReference type="eggNOG" id="COG0788">
    <property type="taxonomic scope" value="Bacteria"/>
</dbReference>
<evidence type="ECO:0000256" key="2">
    <source>
        <dbReference type="ARBA" id="ARBA00022801"/>
    </source>
</evidence>
<dbReference type="InterPro" id="IPR002912">
    <property type="entry name" value="ACT_dom"/>
</dbReference>
<comment type="catalytic activity">
    <reaction evidence="3">
        <text>(6R)-10-formyltetrahydrofolate + H2O = (6S)-5,6,7,8-tetrahydrofolate + formate + H(+)</text>
        <dbReference type="Rhea" id="RHEA:19833"/>
        <dbReference type="ChEBI" id="CHEBI:15377"/>
        <dbReference type="ChEBI" id="CHEBI:15378"/>
        <dbReference type="ChEBI" id="CHEBI:15740"/>
        <dbReference type="ChEBI" id="CHEBI:57453"/>
        <dbReference type="ChEBI" id="CHEBI:195366"/>
        <dbReference type="EC" id="3.5.1.10"/>
    </reaction>
</comment>
<dbReference type="PROSITE" id="PS51671">
    <property type="entry name" value="ACT"/>
    <property type="match status" value="1"/>
</dbReference>
<evidence type="ECO:0000259" key="6">
    <source>
        <dbReference type="PROSITE" id="PS51671"/>
    </source>
</evidence>
<dbReference type="InterPro" id="IPR004810">
    <property type="entry name" value="PurU"/>
</dbReference>
<proteinExistence type="inferred from homology"/>
<evidence type="ECO:0000256" key="3">
    <source>
        <dbReference type="HAMAP-Rule" id="MF_01927"/>
    </source>
</evidence>
<comment type="pathway">
    <text evidence="3">Purine metabolism; IMP biosynthesis via de novo pathway; formate from 10-formyl-5,6,7,8-tetrahydrofolate: step 1/1.</text>
</comment>
<dbReference type="GO" id="GO:0008864">
    <property type="term" value="F:formyltetrahydrofolate deformylase activity"/>
    <property type="evidence" value="ECO:0007669"/>
    <property type="project" value="UniProtKB-UniRule"/>
</dbReference>
<evidence type="ECO:0000313" key="7">
    <source>
        <dbReference type="EMBL" id="AIQ11755.1"/>
    </source>
</evidence>
<evidence type="ECO:0000313" key="8">
    <source>
        <dbReference type="Proteomes" id="UP000029409"/>
    </source>
</evidence>
<dbReference type="CDD" id="cd08648">
    <property type="entry name" value="FMT_core_Formyl-FH4-Hydrolase_C"/>
    <property type="match status" value="1"/>
</dbReference>
<evidence type="ECO:0000256" key="1">
    <source>
        <dbReference type="ARBA" id="ARBA00022563"/>
    </source>
</evidence>
<dbReference type="NCBIfam" id="NF004684">
    <property type="entry name" value="PRK06027.1"/>
    <property type="match status" value="1"/>
</dbReference>
<dbReference type="CDD" id="cd04875">
    <property type="entry name" value="ACT_F4HF-DF"/>
    <property type="match status" value="1"/>
</dbReference>
<dbReference type="PANTHER" id="PTHR42706:SF1">
    <property type="entry name" value="FORMYLTETRAHYDROFOLATE DEFORMYLASE 2, MITOCHONDRIAL"/>
    <property type="match status" value="1"/>
</dbReference>
<comment type="function">
    <text evidence="3">Catalyzes the hydrolysis of 10-formyltetrahydrofolate (formyl-FH4) to formate and tetrahydrofolate (FH4).</text>
</comment>
<keyword evidence="3" id="KW-0658">Purine biosynthesis</keyword>
<dbReference type="PIRSF" id="PIRSF036480">
    <property type="entry name" value="FormyFH4_hydr"/>
    <property type="match status" value="1"/>
</dbReference>
<dbReference type="KEGG" id="pdu:PDUR_07255"/>
<dbReference type="Pfam" id="PF00551">
    <property type="entry name" value="Formyl_trans_N"/>
    <property type="match status" value="1"/>
</dbReference>
<keyword evidence="2 3" id="KW-0378">Hydrolase</keyword>
<reference evidence="7 8" key="1">
    <citation type="submission" date="2014-08" db="EMBL/GenBank/DDBJ databases">
        <title>Comparative genomics of the Paenibacillus odorifer group.</title>
        <authorList>
            <person name="den Bakker H.C."/>
            <person name="Tsai Y.-C."/>
            <person name="Martin N."/>
            <person name="Korlach J."/>
            <person name="Wiedmann M."/>
        </authorList>
    </citation>
    <scope>NUCLEOTIDE SEQUENCE [LARGE SCALE GENOMIC DNA]</scope>
    <source>
        <strain evidence="7 8">DSM 1735</strain>
    </source>
</reference>
<accession>A0A089HM09</accession>
<dbReference type="AlphaFoldDB" id="A0A089HM09"/>
<dbReference type="EC" id="3.5.1.10" evidence="3 4"/>
<keyword evidence="1 3" id="KW-0554">One-carbon metabolism</keyword>
<dbReference type="HAMAP" id="MF_01927">
    <property type="entry name" value="PurU"/>
    <property type="match status" value="1"/>
</dbReference>